<dbReference type="GO" id="GO:0005794">
    <property type="term" value="C:Golgi apparatus"/>
    <property type="evidence" value="ECO:0007669"/>
    <property type="project" value="TreeGrafter"/>
</dbReference>
<dbReference type="InterPro" id="IPR055105">
    <property type="entry name" value="FKRP_N"/>
</dbReference>
<name>A0A401PKG1_SCYTO</name>
<dbReference type="GO" id="GO:0035269">
    <property type="term" value="P:protein O-linked glycosylation via mannose"/>
    <property type="evidence" value="ECO:0007669"/>
    <property type="project" value="TreeGrafter"/>
</dbReference>
<dbReference type="InterPro" id="IPR052613">
    <property type="entry name" value="LicD_transferase"/>
</dbReference>
<comment type="similarity">
    <text evidence="1">Belongs to the LicD transferase family.</text>
</comment>
<evidence type="ECO:0000259" key="3">
    <source>
        <dbReference type="Pfam" id="PF04991"/>
    </source>
</evidence>
<dbReference type="PANTHER" id="PTHR13627">
    <property type="entry name" value="FUKUTIN RELATED PROTEIN"/>
    <property type="match status" value="1"/>
</dbReference>
<protein>
    <recommendedName>
        <fullName evidence="2">Ribitol-5-phosphate transferase</fullName>
    </recommendedName>
</protein>
<comment type="caution">
    <text evidence="5">The sequence shown here is derived from an EMBL/GenBank/DDBJ whole genome shotgun (WGS) entry which is preliminary data.</text>
</comment>
<reference evidence="5 6" key="1">
    <citation type="journal article" date="2018" name="Nat. Ecol. Evol.">
        <title>Shark genomes provide insights into elasmobranch evolution and the origin of vertebrates.</title>
        <authorList>
            <person name="Hara Y"/>
            <person name="Yamaguchi K"/>
            <person name="Onimaru K"/>
            <person name="Kadota M"/>
            <person name="Koyanagi M"/>
            <person name="Keeley SD"/>
            <person name="Tatsumi K"/>
            <person name="Tanaka K"/>
            <person name="Motone F"/>
            <person name="Kageyama Y"/>
            <person name="Nozu R"/>
            <person name="Adachi N"/>
            <person name="Nishimura O"/>
            <person name="Nakagawa R"/>
            <person name="Tanegashima C"/>
            <person name="Kiyatake I"/>
            <person name="Matsumoto R"/>
            <person name="Murakumo K"/>
            <person name="Nishida K"/>
            <person name="Terakita A"/>
            <person name="Kuratani S"/>
            <person name="Sato K"/>
            <person name="Hyodo S Kuraku.S."/>
        </authorList>
    </citation>
    <scope>NUCLEOTIDE SEQUENCE [LARGE SCALE GENOMIC DNA]</scope>
</reference>
<evidence type="ECO:0000259" key="4">
    <source>
        <dbReference type="Pfam" id="PF22921"/>
    </source>
</evidence>
<keyword evidence="6" id="KW-1185">Reference proteome</keyword>
<organism evidence="5 6">
    <name type="scientific">Scyliorhinus torazame</name>
    <name type="common">Cloudy catshark</name>
    <name type="synonym">Catulus torazame</name>
    <dbReference type="NCBI Taxonomy" id="75743"/>
    <lineage>
        <taxon>Eukaryota</taxon>
        <taxon>Metazoa</taxon>
        <taxon>Chordata</taxon>
        <taxon>Craniata</taxon>
        <taxon>Vertebrata</taxon>
        <taxon>Chondrichthyes</taxon>
        <taxon>Elasmobranchii</taxon>
        <taxon>Galeomorphii</taxon>
        <taxon>Galeoidea</taxon>
        <taxon>Carcharhiniformes</taxon>
        <taxon>Scyliorhinidae</taxon>
        <taxon>Scyliorhinus</taxon>
    </lineage>
</organism>
<evidence type="ECO:0000313" key="5">
    <source>
        <dbReference type="EMBL" id="GCB73595.1"/>
    </source>
</evidence>
<evidence type="ECO:0000256" key="1">
    <source>
        <dbReference type="ARBA" id="ARBA00010623"/>
    </source>
</evidence>
<proteinExistence type="inferred from homology"/>
<dbReference type="STRING" id="75743.A0A401PKG1"/>
<dbReference type="OMA" id="KEWTATY"/>
<gene>
    <name evidence="5" type="ORF">scyTo_0002675</name>
</gene>
<dbReference type="PANTHER" id="PTHR13627:SF31">
    <property type="entry name" value="RIBITOL 5-PHOSPHATE TRANSFERASE FKRP"/>
    <property type="match status" value="1"/>
</dbReference>
<dbReference type="Proteomes" id="UP000288216">
    <property type="component" value="Unassembled WGS sequence"/>
</dbReference>
<evidence type="ECO:0000256" key="2">
    <source>
        <dbReference type="ARBA" id="ARBA00033332"/>
    </source>
</evidence>
<dbReference type="AlphaFoldDB" id="A0A401PKG1"/>
<feature type="domain" description="LicD/FKTN/FKRP nucleotidyltransferase" evidence="3">
    <location>
        <begin position="340"/>
        <end position="379"/>
    </location>
</feature>
<accession>A0A401PKG1</accession>
<evidence type="ECO:0000313" key="6">
    <source>
        <dbReference type="Proteomes" id="UP000288216"/>
    </source>
</evidence>
<dbReference type="OrthoDB" id="444255at2759"/>
<dbReference type="Pfam" id="PF22921">
    <property type="entry name" value="FKRP_N"/>
    <property type="match status" value="1"/>
</dbReference>
<dbReference type="Pfam" id="PF04991">
    <property type="entry name" value="LicD"/>
    <property type="match status" value="1"/>
</dbReference>
<sequence length="501" mass="57275">MRVSFCQMLLTGAIMMNLVVLYYVSRTQQQMLKHRDPGKAATRRSAISRAPGVTVLIREFEDFENWVAGAVKSFLRERPEQPIVVVADRLPYPPLGLPAQPNVQVVTLKASPDQPPHVSRPEFYIHTEYTLLVPDGVPLDSTQQLDRLLREFEAHKGKVHMVAAPVQTAEALRCLQLRVSLKEWSAVYSLSSARLCDAVDGDAVVLVRTEDLFNLSQPMGRPLLTSLFVQSSLRGWKVRVAESVAFSSYHRSLFMSAHNRWKADITAKARLAQLFRDFGLRRVVLANGKEQWYGCSKDTPRCFGTVHDDTPEYLYEDRWTPPCCLKALRQTTKYVIGILKSSGVRYWLEGGTLLGAVRHQDIIPWDYDVDLGIYLEDVENCEFLRSLDSGSVVDENGYVWEKAVEGDFYRVQYSQSNHLHVDLWPFYAREGIMTKNTWMDHRQDVEFPEHFLKPLVPMQFAGMTALAPNNHRRFLELKFGEGVIENPEYPNPAKKKLQKVD</sequence>
<dbReference type="InterPro" id="IPR007074">
    <property type="entry name" value="LicD/FKTN/FKRP_NTP_transf"/>
</dbReference>
<feature type="domain" description="FKRP stem" evidence="4">
    <location>
        <begin position="43"/>
        <end position="285"/>
    </location>
</feature>
<dbReference type="EMBL" id="BFAA01000682">
    <property type="protein sequence ID" value="GCB73595.1"/>
    <property type="molecule type" value="Genomic_DNA"/>
</dbReference>